<keyword evidence="1" id="KW-0732">Signal</keyword>
<organism evidence="2 3">
    <name type="scientific">Elysia chlorotica</name>
    <name type="common">Eastern emerald elysia</name>
    <name type="synonym">Sea slug</name>
    <dbReference type="NCBI Taxonomy" id="188477"/>
    <lineage>
        <taxon>Eukaryota</taxon>
        <taxon>Metazoa</taxon>
        <taxon>Spiralia</taxon>
        <taxon>Lophotrochozoa</taxon>
        <taxon>Mollusca</taxon>
        <taxon>Gastropoda</taxon>
        <taxon>Heterobranchia</taxon>
        <taxon>Euthyneura</taxon>
        <taxon>Panpulmonata</taxon>
        <taxon>Sacoglossa</taxon>
        <taxon>Placobranchoidea</taxon>
        <taxon>Plakobranchidae</taxon>
        <taxon>Elysia</taxon>
    </lineage>
</organism>
<gene>
    <name evidence="2" type="ORF">EGW08_014264</name>
</gene>
<protein>
    <submittedName>
        <fullName evidence="2">Uncharacterized protein</fullName>
    </submittedName>
</protein>
<accession>A0A433T8M2</accession>
<sequence>QDSAQHPWFHLWRLYRRSLLRLLCALPVGPRDPDGETLTLNLAALAPGQIYTASHVLCALISNYTVHDCTSISTSVILTNLILFFNPICKFRPSKIFFSFSISTSLSTSVI</sequence>
<evidence type="ECO:0000313" key="2">
    <source>
        <dbReference type="EMBL" id="RUS77955.1"/>
    </source>
</evidence>
<feature type="chain" id="PRO_5019095351" evidence="1">
    <location>
        <begin position="26"/>
        <end position="111"/>
    </location>
</feature>
<comment type="caution">
    <text evidence="2">The sequence shown here is derived from an EMBL/GenBank/DDBJ whole genome shotgun (WGS) entry which is preliminary data.</text>
</comment>
<proteinExistence type="predicted"/>
<evidence type="ECO:0000313" key="3">
    <source>
        <dbReference type="Proteomes" id="UP000271974"/>
    </source>
</evidence>
<feature type="non-terminal residue" evidence="2">
    <location>
        <position position="1"/>
    </location>
</feature>
<dbReference type="Proteomes" id="UP000271974">
    <property type="component" value="Unassembled WGS sequence"/>
</dbReference>
<feature type="signal peptide" evidence="1">
    <location>
        <begin position="1"/>
        <end position="25"/>
    </location>
</feature>
<keyword evidence="3" id="KW-1185">Reference proteome</keyword>
<name>A0A433T8M2_ELYCH</name>
<dbReference type="EMBL" id="RQTK01000540">
    <property type="protein sequence ID" value="RUS77955.1"/>
    <property type="molecule type" value="Genomic_DNA"/>
</dbReference>
<dbReference type="AlphaFoldDB" id="A0A433T8M2"/>
<reference evidence="2 3" key="1">
    <citation type="submission" date="2019-01" db="EMBL/GenBank/DDBJ databases">
        <title>A draft genome assembly of the solar-powered sea slug Elysia chlorotica.</title>
        <authorList>
            <person name="Cai H."/>
            <person name="Li Q."/>
            <person name="Fang X."/>
            <person name="Li J."/>
            <person name="Curtis N.E."/>
            <person name="Altenburger A."/>
            <person name="Shibata T."/>
            <person name="Feng M."/>
            <person name="Maeda T."/>
            <person name="Schwartz J.A."/>
            <person name="Shigenobu S."/>
            <person name="Lundholm N."/>
            <person name="Nishiyama T."/>
            <person name="Yang H."/>
            <person name="Hasebe M."/>
            <person name="Li S."/>
            <person name="Pierce S.K."/>
            <person name="Wang J."/>
        </authorList>
    </citation>
    <scope>NUCLEOTIDE SEQUENCE [LARGE SCALE GENOMIC DNA]</scope>
    <source>
        <strain evidence="2">EC2010</strain>
        <tissue evidence="2">Whole organism of an adult</tissue>
    </source>
</reference>
<evidence type="ECO:0000256" key="1">
    <source>
        <dbReference type="SAM" id="SignalP"/>
    </source>
</evidence>